<dbReference type="Gene3D" id="3.30.70.2390">
    <property type="match status" value="1"/>
</dbReference>
<dbReference type="InterPro" id="IPR027381">
    <property type="entry name" value="LytR/CpsA/Psr_C"/>
</dbReference>
<organism evidence="2 3">
    <name type="scientific">Cloacimonas acidaminovorans (strain Evry)</name>
    <dbReference type="NCBI Taxonomy" id="459349"/>
    <lineage>
        <taxon>Bacteria</taxon>
        <taxon>Pseudomonadati</taxon>
        <taxon>Candidatus Cloacimonadota</taxon>
        <taxon>Candidatus Cloacimonadia</taxon>
        <taxon>Candidatus Cloacimonadales</taxon>
        <taxon>Candidatus Cloacimonadaceae</taxon>
        <taxon>Candidatus Cloacimonas</taxon>
    </lineage>
</organism>
<feature type="domain" description="LytR/CpsA/Psr regulator C-terminal" evidence="1">
    <location>
        <begin position="25"/>
        <end position="111"/>
    </location>
</feature>
<evidence type="ECO:0000259" key="1">
    <source>
        <dbReference type="Pfam" id="PF13399"/>
    </source>
</evidence>
<dbReference type="STRING" id="459349.CLOAM0361"/>
<dbReference type="KEGG" id="caci:CLOAM0361"/>
<sequence>MLFFIWKKNTEESKPVYSEEQLPAIKVMVTNGCGYEHLAADFAAALKDKNIEVVGLSETPKPIYDKTIIVIRKGDREDLERLMKMTGIQRWTSAYSEYFSADFEIIVGRDYEQFIAY</sequence>
<dbReference type="Proteomes" id="UP000002019">
    <property type="component" value="Chromosome"/>
</dbReference>
<keyword evidence="3" id="KW-1185">Reference proteome</keyword>
<dbReference type="Pfam" id="PF13399">
    <property type="entry name" value="LytR_C"/>
    <property type="match status" value="1"/>
</dbReference>
<dbReference type="AlphaFoldDB" id="B0VG48"/>
<evidence type="ECO:0000313" key="3">
    <source>
        <dbReference type="Proteomes" id="UP000002019"/>
    </source>
</evidence>
<dbReference type="HOGENOM" id="CLU_2080615_0_0_0"/>
<accession>B0VG48</accession>
<reference evidence="2 3" key="1">
    <citation type="journal article" date="2008" name="J. Bacteriol.">
        <title>'Candidatus Cloacamonas acidaminovorans': genome sequence reconstruction provides a first glimpse of a new bacterial division.</title>
        <authorList>
            <person name="Pelletier E."/>
            <person name="Kreimeyer A."/>
            <person name="Bocs S."/>
            <person name="Rouy Z."/>
            <person name="Gyapay G."/>
            <person name="Chouari R."/>
            <person name="Riviere D."/>
            <person name="Ganesan A."/>
            <person name="Daegelen P."/>
            <person name="Sghir A."/>
            <person name="Cohen G.N."/>
            <person name="Medigue C."/>
            <person name="Weissenbach J."/>
            <person name="Le Paslier D."/>
        </authorList>
    </citation>
    <scope>NUCLEOTIDE SEQUENCE [LARGE SCALE GENOMIC DNA]</scope>
    <source>
        <strain evidence="3">Evry</strain>
    </source>
</reference>
<dbReference type="EMBL" id="CU466930">
    <property type="protein sequence ID" value="CAO80266.1"/>
    <property type="molecule type" value="Genomic_DNA"/>
</dbReference>
<evidence type="ECO:0000313" key="2">
    <source>
        <dbReference type="EMBL" id="CAO80266.1"/>
    </source>
</evidence>
<name>B0VG48_CLOAI</name>
<proteinExistence type="predicted"/>
<gene>
    <name evidence="2" type="ordered locus">CLOAM0361</name>
</gene>
<protein>
    <recommendedName>
        <fullName evidence="1">LytR/CpsA/Psr regulator C-terminal domain-containing protein</fullName>
    </recommendedName>
</protein>